<organism evidence="2 3">
    <name type="scientific">Ensete ventricosum</name>
    <name type="common">Abyssinian banana</name>
    <name type="synonym">Musa ensete</name>
    <dbReference type="NCBI Taxonomy" id="4639"/>
    <lineage>
        <taxon>Eukaryota</taxon>
        <taxon>Viridiplantae</taxon>
        <taxon>Streptophyta</taxon>
        <taxon>Embryophyta</taxon>
        <taxon>Tracheophyta</taxon>
        <taxon>Spermatophyta</taxon>
        <taxon>Magnoliopsida</taxon>
        <taxon>Liliopsida</taxon>
        <taxon>Zingiberales</taxon>
        <taxon>Musaceae</taxon>
        <taxon>Ensete</taxon>
    </lineage>
</organism>
<proteinExistence type="predicted"/>
<evidence type="ECO:0000313" key="2">
    <source>
        <dbReference type="EMBL" id="RRT33689.1"/>
    </source>
</evidence>
<evidence type="ECO:0000313" key="3">
    <source>
        <dbReference type="Proteomes" id="UP000287651"/>
    </source>
</evidence>
<sequence length="212" mass="23244">MEVPLFVEVDATTVKHEEDCLMQDSAQMRRDQAAGGGRSGRPGSREADCTRRCHRSTSPRTGSDPFRSSFHSNFATSIDRLPATSVSLSPTASHTYSQPASLLIAGCFLLFSTCSSRACITVCIDSILLRSAQHRNRVPRPVQSRCLLLFLPVKLLPLPFPQKLEPSVETVALPANSINQSLAEHPLRSRHCRGLPRAGTRTLENCILGHLN</sequence>
<reference evidence="2 3" key="1">
    <citation type="journal article" date="2014" name="Agronomy (Basel)">
        <title>A Draft Genome Sequence for Ensete ventricosum, the Drought-Tolerant Tree Against Hunger.</title>
        <authorList>
            <person name="Harrison J."/>
            <person name="Moore K.A."/>
            <person name="Paszkiewicz K."/>
            <person name="Jones T."/>
            <person name="Grant M."/>
            <person name="Ambacheew D."/>
            <person name="Muzemil S."/>
            <person name="Studholme D.J."/>
        </authorList>
    </citation>
    <scope>NUCLEOTIDE SEQUENCE [LARGE SCALE GENOMIC DNA]</scope>
</reference>
<name>A0A426X2J0_ENSVE</name>
<dbReference type="Proteomes" id="UP000287651">
    <property type="component" value="Unassembled WGS sequence"/>
</dbReference>
<evidence type="ECO:0000256" key="1">
    <source>
        <dbReference type="SAM" id="MobiDB-lite"/>
    </source>
</evidence>
<accession>A0A426X2J0</accession>
<protein>
    <submittedName>
        <fullName evidence="2">Uncharacterized protein</fullName>
    </submittedName>
</protein>
<comment type="caution">
    <text evidence="2">The sequence shown here is derived from an EMBL/GenBank/DDBJ whole genome shotgun (WGS) entry which is preliminary data.</text>
</comment>
<dbReference type="EMBL" id="AMZH03028428">
    <property type="protein sequence ID" value="RRT33689.1"/>
    <property type="molecule type" value="Genomic_DNA"/>
</dbReference>
<gene>
    <name evidence="2" type="ORF">B296_00052296</name>
</gene>
<feature type="region of interest" description="Disordered" evidence="1">
    <location>
        <begin position="22"/>
        <end position="68"/>
    </location>
</feature>
<dbReference type="AlphaFoldDB" id="A0A426X2J0"/>